<feature type="domain" description="CBS" evidence="3">
    <location>
        <begin position="75"/>
        <end position="132"/>
    </location>
</feature>
<dbReference type="SUPFAM" id="SSF54631">
    <property type="entry name" value="CBS-domain pair"/>
    <property type="match status" value="1"/>
</dbReference>
<organism evidence="4 5">
    <name type="scientific">Devosia algicola</name>
    <dbReference type="NCBI Taxonomy" id="3026418"/>
    <lineage>
        <taxon>Bacteria</taxon>
        <taxon>Pseudomonadati</taxon>
        <taxon>Pseudomonadota</taxon>
        <taxon>Alphaproteobacteria</taxon>
        <taxon>Hyphomicrobiales</taxon>
        <taxon>Devosiaceae</taxon>
        <taxon>Devosia</taxon>
    </lineage>
</organism>
<dbReference type="PANTHER" id="PTHR43080">
    <property type="entry name" value="CBS DOMAIN-CONTAINING PROTEIN CBSX3, MITOCHONDRIAL"/>
    <property type="match status" value="1"/>
</dbReference>
<accession>A0ABY7YS33</accession>
<keyword evidence="1 2" id="KW-0129">CBS domain</keyword>
<feature type="domain" description="CBS" evidence="3">
    <location>
        <begin position="10"/>
        <end position="65"/>
    </location>
</feature>
<evidence type="ECO:0000256" key="2">
    <source>
        <dbReference type="PROSITE-ProRule" id="PRU00703"/>
    </source>
</evidence>
<dbReference type="Proteomes" id="UP001220530">
    <property type="component" value="Chromosome"/>
</dbReference>
<proteinExistence type="predicted"/>
<evidence type="ECO:0000313" key="4">
    <source>
        <dbReference type="EMBL" id="WDR04054.1"/>
    </source>
</evidence>
<dbReference type="InterPro" id="IPR046342">
    <property type="entry name" value="CBS_dom_sf"/>
</dbReference>
<dbReference type="EMBL" id="CP118246">
    <property type="protein sequence ID" value="WDR04054.1"/>
    <property type="molecule type" value="Genomic_DNA"/>
</dbReference>
<evidence type="ECO:0000256" key="1">
    <source>
        <dbReference type="ARBA" id="ARBA00023122"/>
    </source>
</evidence>
<dbReference type="SMART" id="SM00116">
    <property type="entry name" value="CBS"/>
    <property type="match status" value="2"/>
</dbReference>
<evidence type="ECO:0000313" key="5">
    <source>
        <dbReference type="Proteomes" id="UP001220530"/>
    </source>
</evidence>
<dbReference type="InterPro" id="IPR000644">
    <property type="entry name" value="CBS_dom"/>
</dbReference>
<keyword evidence="5" id="KW-1185">Reference proteome</keyword>
<dbReference type="PANTHER" id="PTHR43080:SF2">
    <property type="entry name" value="CBS DOMAIN-CONTAINING PROTEIN"/>
    <property type="match status" value="1"/>
</dbReference>
<evidence type="ECO:0000259" key="3">
    <source>
        <dbReference type="PROSITE" id="PS51371"/>
    </source>
</evidence>
<reference evidence="4 5" key="1">
    <citation type="submission" date="2023-02" db="EMBL/GenBank/DDBJ databases">
        <title>Devosia algicola sp. nov., isolated from the phycosphere of marine algae.</title>
        <authorList>
            <person name="Kim J.M."/>
            <person name="Lee J.K."/>
            <person name="Choi B.J."/>
            <person name="Bayburt H."/>
            <person name="Jeon C.O."/>
        </authorList>
    </citation>
    <scope>NUCLEOTIDE SEQUENCE [LARGE SCALE GENOMIC DNA]</scope>
    <source>
        <strain evidence="4 5">G20-9</strain>
    </source>
</reference>
<name>A0ABY7YS33_9HYPH</name>
<dbReference type="Pfam" id="PF00571">
    <property type="entry name" value="CBS"/>
    <property type="match status" value="2"/>
</dbReference>
<dbReference type="CDD" id="cd02205">
    <property type="entry name" value="CBS_pair_SF"/>
    <property type="match status" value="1"/>
</dbReference>
<dbReference type="PROSITE" id="PS51371">
    <property type="entry name" value="CBS"/>
    <property type="match status" value="2"/>
</dbReference>
<protein>
    <submittedName>
        <fullName evidence="4">CBS domain-containing protein</fullName>
    </submittedName>
</protein>
<gene>
    <name evidence="4" type="ORF">PSQ19_08610</name>
</gene>
<sequence>MSVEALLPTARSRLVTLADSAPLIRAAELLRSGTDILVVCNDDGVLLGVITKTDVVSQISQCQGSGCVKPVSLAMKCDVISCRSGDSLADLWVRMNERGLKNVPIVDENLRPLGIINARDLLQELLKESTDEEAMMRDYVMGVGYR</sequence>
<dbReference type="InterPro" id="IPR051257">
    <property type="entry name" value="Diverse_CBS-Domain"/>
</dbReference>
<dbReference type="RefSeq" id="WP_282220439.1">
    <property type="nucleotide sequence ID" value="NZ_CP118246.1"/>
</dbReference>
<dbReference type="Gene3D" id="3.10.580.10">
    <property type="entry name" value="CBS-domain"/>
    <property type="match status" value="1"/>
</dbReference>